<accession>A0A9N9H9I2</accession>
<feature type="compositionally biased region" description="Basic and acidic residues" evidence="1">
    <location>
        <begin position="157"/>
        <end position="171"/>
    </location>
</feature>
<dbReference type="AlphaFoldDB" id="A0A9N9H9I2"/>
<dbReference type="OrthoDB" id="2375675at2759"/>
<gene>
    <name evidence="2" type="ORF">AGERDE_LOCUS12186</name>
</gene>
<evidence type="ECO:0000313" key="2">
    <source>
        <dbReference type="EMBL" id="CAG8669390.1"/>
    </source>
</evidence>
<sequence>MRFFSSVVNVWAPPLVTKKRHTGRTKVEKVQETKSLVHRSSSPLIPQRFSFSPSEQGSYVEPILEHIFSSLSKPRRGNHHAHGITQPEGKWNDEKLQRLSTLVLKVIVCLGDKEAFELSVIIKHKLNYELIKQLISTMKRKHEEKAVGFNDEEEENRDERHEKKRNMTDRDRRAQIVRLAVDENEAFMKIRKSLVTQKNESAKIKKIMALMNSSLT</sequence>
<evidence type="ECO:0000256" key="1">
    <source>
        <dbReference type="SAM" id="MobiDB-lite"/>
    </source>
</evidence>
<evidence type="ECO:0000313" key="3">
    <source>
        <dbReference type="Proteomes" id="UP000789831"/>
    </source>
</evidence>
<proteinExistence type="predicted"/>
<keyword evidence="3" id="KW-1185">Reference proteome</keyword>
<organism evidence="2 3">
    <name type="scientific">Ambispora gerdemannii</name>
    <dbReference type="NCBI Taxonomy" id="144530"/>
    <lineage>
        <taxon>Eukaryota</taxon>
        <taxon>Fungi</taxon>
        <taxon>Fungi incertae sedis</taxon>
        <taxon>Mucoromycota</taxon>
        <taxon>Glomeromycotina</taxon>
        <taxon>Glomeromycetes</taxon>
        <taxon>Archaeosporales</taxon>
        <taxon>Ambisporaceae</taxon>
        <taxon>Ambispora</taxon>
    </lineage>
</organism>
<name>A0A9N9H9I2_9GLOM</name>
<feature type="region of interest" description="Disordered" evidence="1">
    <location>
        <begin position="144"/>
        <end position="171"/>
    </location>
</feature>
<dbReference type="EMBL" id="CAJVPL010007382">
    <property type="protein sequence ID" value="CAG8669390.1"/>
    <property type="molecule type" value="Genomic_DNA"/>
</dbReference>
<dbReference type="Proteomes" id="UP000789831">
    <property type="component" value="Unassembled WGS sequence"/>
</dbReference>
<protein>
    <submittedName>
        <fullName evidence="2">2210_t:CDS:1</fullName>
    </submittedName>
</protein>
<feature type="non-terminal residue" evidence="2">
    <location>
        <position position="216"/>
    </location>
</feature>
<reference evidence="2" key="1">
    <citation type="submission" date="2021-06" db="EMBL/GenBank/DDBJ databases">
        <authorList>
            <person name="Kallberg Y."/>
            <person name="Tangrot J."/>
            <person name="Rosling A."/>
        </authorList>
    </citation>
    <scope>NUCLEOTIDE SEQUENCE</scope>
    <source>
        <strain evidence="2">MT106</strain>
    </source>
</reference>
<comment type="caution">
    <text evidence="2">The sequence shown here is derived from an EMBL/GenBank/DDBJ whole genome shotgun (WGS) entry which is preliminary data.</text>
</comment>